<proteinExistence type="predicted"/>
<organism evidence="1 2">
    <name type="scientific">Pluteus cervinus</name>
    <dbReference type="NCBI Taxonomy" id="181527"/>
    <lineage>
        <taxon>Eukaryota</taxon>
        <taxon>Fungi</taxon>
        <taxon>Dikarya</taxon>
        <taxon>Basidiomycota</taxon>
        <taxon>Agaricomycotina</taxon>
        <taxon>Agaricomycetes</taxon>
        <taxon>Agaricomycetidae</taxon>
        <taxon>Agaricales</taxon>
        <taxon>Pluteineae</taxon>
        <taxon>Pluteaceae</taxon>
        <taxon>Pluteus</taxon>
    </lineage>
</organism>
<reference evidence="1 2" key="1">
    <citation type="journal article" date="2019" name="Nat. Ecol. Evol.">
        <title>Megaphylogeny resolves global patterns of mushroom evolution.</title>
        <authorList>
            <person name="Varga T."/>
            <person name="Krizsan K."/>
            <person name="Foldi C."/>
            <person name="Dima B."/>
            <person name="Sanchez-Garcia M."/>
            <person name="Sanchez-Ramirez S."/>
            <person name="Szollosi G.J."/>
            <person name="Szarkandi J.G."/>
            <person name="Papp V."/>
            <person name="Albert L."/>
            <person name="Andreopoulos W."/>
            <person name="Angelini C."/>
            <person name="Antonin V."/>
            <person name="Barry K.W."/>
            <person name="Bougher N.L."/>
            <person name="Buchanan P."/>
            <person name="Buyck B."/>
            <person name="Bense V."/>
            <person name="Catcheside P."/>
            <person name="Chovatia M."/>
            <person name="Cooper J."/>
            <person name="Damon W."/>
            <person name="Desjardin D."/>
            <person name="Finy P."/>
            <person name="Geml J."/>
            <person name="Haridas S."/>
            <person name="Hughes K."/>
            <person name="Justo A."/>
            <person name="Karasinski D."/>
            <person name="Kautmanova I."/>
            <person name="Kiss B."/>
            <person name="Kocsube S."/>
            <person name="Kotiranta H."/>
            <person name="LaButti K.M."/>
            <person name="Lechner B.E."/>
            <person name="Liimatainen K."/>
            <person name="Lipzen A."/>
            <person name="Lukacs Z."/>
            <person name="Mihaltcheva S."/>
            <person name="Morgado L.N."/>
            <person name="Niskanen T."/>
            <person name="Noordeloos M.E."/>
            <person name="Ohm R.A."/>
            <person name="Ortiz-Santana B."/>
            <person name="Ovrebo C."/>
            <person name="Racz N."/>
            <person name="Riley R."/>
            <person name="Savchenko A."/>
            <person name="Shiryaev A."/>
            <person name="Soop K."/>
            <person name="Spirin V."/>
            <person name="Szebenyi C."/>
            <person name="Tomsovsky M."/>
            <person name="Tulloss R.E."/>
            <person name="Uehling J."/>
            <person name="Grigoriev I.V."/>
            <person name="Vagvolgyi C."/>
            <person name="Papp T."/>
            <person name="Martin F.M."/>
            <person name="Miettinen O."/>
            <person name="Hibbett D.S."/>
            <person name="Nagy L.G."/>
        </authorList>
    </citation>
    <scope>NUCLEOTIDE SEQUENCE [LARGE SCALE GENOMIC DNA]</scope>
    <source>
        <strain evidence="1 2">NL-1719</strain>
    </source>
</reference>
<dbReference type="Proteomes" id="UP000308600">
    <property type="component" value="Unassembled WGS sequence"/>
</dbReference>
<gene>
    <name evidence="1" type="ORF">BDN72DRAFT_730455</name>
</gene>
<sequence>APHEHLPFEILSDIFLLCAAERLSLPPLKSEPRLLITSVCSAWREVALATPQLW</sequence>
<feature type="non-terminal residue" evidence="1">
    <location>
        <position position="1"/>
    </location>
</feature>
<keyword evidence="2" id="KW-1185">Reference proteome</keyword>
<name>A0ACD3AFY3_9AGAR</name>
<dbReference type="EMBL" id="ML208474">
    <property type="protein sequence ID" value="TFK64451.1"/>
    <property type="molecule type" value="Genomic_DNA"/>
</dbReference>
<evidence type="ECO:0000313" key="1">
    <source>
        <dbReference type="EMBL" id="TFK64451.1"/>
    </source>
</evidence>
<protein>
    <submittedName>
        <fullName evidence="1">Uncharacterized protein</fullName>
    </submittedName>
</protein>
<feature type="non-terminal residue" evidence="1">
    <location>
        <position position="54"/>
    </location>
</feature>
<accession>A0ACD3AFY3</accession>
<evidence type="ECO:0000313" key="2">
    <source>
        <dbReference type="Proteomes" id="UP000308600"/>
    </source>
</evidence>